<evidence type="ECO:0000256" key="1">
    <source>
        <dbReference type="ARBA" id="ARBA00004442"/>
    </source>
</evidence>
<sequence length="244" mass="26502">MLLSTLHVPVVIYAAKPSEQYHTLKENLSQLFAPKSSDDFKVAKMHKLSNFKLDRSIVQEFPTVQLNDNRASSFSNLPSRTMTLQDAVKIAIQRSPDISQSIATLAGQNSGVDVAKAGYYPQLSGGITTGDLSSGERGRQLLTLSATQMLYDFGKVKSGVDVEEAKVQVEQANVLVSVDTLALDVAQTIVNIQRYLQLNKIAEQQIAGIRRIQEIANLRANAGVASQADPIQAQSYLQAAQSAL</sequence>
<dbReference type="InterPro" id="IPR051906">
    <property type="entry name" value="TolC-like"/>
</dbReference>
<dbReference type="InterPro" id="IPR003423">
    <property type="entry name" value="OMP_efflux"/>
</dbReference>
<protein>
    <submittedName>
        <fullName evidence="8">Outer membrane secretion protein</fullName>
    </submittedName>
</protein>
<comment type="caution">
    <text evidence="8">The sequence shown here is derived from an EMBL/GenBank/DDBJ whole genome shotgun (WGS) entry which is preliminary data.</text>
</comment>
<evidence type="ECO:0000256" key="5">
    <source>
        <dbReference type="ARBA" id="ARBA00022692"/>
    </source>
</evidence>
<accession>A0A241ZBI9</accession>
<dbReference type="PANTHER" id="PTHR30026:SF22">
    <property type="entry name" value="OUTER MEMBRANE EFFLUX PROTEIN"/>
    <property type="match status" value="1"/>
</dbReference>
<evidence type="ECO:0000313" key="8">
    <source>
        <dbReference type="EMBL" id="OTM82205.1"/>
    </source>
</evidence>
<evidence type="ECO:0000256" key="3">
    <source>
        <dbReference type="ARBA" id="ARBA00022448"/>
    </source>
</evidence>
<dbReference type="Pfam" id="PF02321">
    <property type="entry name" value="OEP"/>
    <property type="match status" value="1"/>
</dbReference>
<keyword evidence="5" id="KW-0812">Transmembrane</keyword>
<keyword evidence="6" id="KW-0472">Membrane</keyword>
<evidence type="ECO:0000256" key="6">
    <source>
        <dbReference type="ARBA" id="ARBA00023136"/>
    </source>
</evidence>
<evidence type="ECO:0000256" key="2">
    <source>
        <dbReference type="ARBA" id="ARBA00007613"/>
    </source>
</evidence>
<keyword evidence="4" id="KW-1134">Transmembrane beta strand</keyword>
<reference evidence="8 9" key="1">
    <citation type="submission" date="2017-05" db="EMBL/GenBank/DDBJ databases">
        <authorList>
            <person name="Song R."/>
            <person name="Chenine A.L."/>
            <person name="Ruprecht R.M."/>
        </authorList>
    </citation>
    <scope>NUCLEOTIDE SEQUENCE [LARGE SCALE GENOMIC DNA]</scope>
    <source>
        <strain evidence="8 9">PR350</strain>
    </source>
</reference>
<dbReference type="GO" id="GO:0015288">
    <property type="term" value="F:porin activity"/>
    <property type="evidence" value="ECO:0007669"/>
    <property type="project" value="TreeGrafter"/>
</dbReference>
<gene>
    <name evidence="8" type="ORF">B9X95_15835</name>
</gene>
<evidence type="ECO:0000313" key="9">
    <source>
        <dbReference type="Proteomes" id="UP000194699"/>
    </source>
</evidence>
<dbReference type="AlphaFoldDB" id="A0A241ZBI9"/>
<evidence type="ECO:0000256" key="7">
    <source>
        <dbReference type="ARBA" id="ARBA00023237"/>
    </source>
</evidence>
<comment type="subcellular location">
    <subcellularLocation>
        <location evidence="1">Cell outer membrane</location>
    </subcellularLocation>
</comment>
<dbReference type="GO" id="GO:0009279">
    <property type="term" value="C:cell outer membrane"/>
    <property type="evidence" value="ECO:0007669"/>
    <property type="project" value="UniProtKB-SubCell"/>
</dbReference>
<dbReference type="SUPFAM" id="SSF56954">
    <property type="entry name" value="Outer membrane efflux proteins (OEP)"/>
    <property type="match status" value="1"/>
</dbReference>
<dbReference type="Gene3D" id="1.20.1600.10">
    <property type="entry name" value="Outer membrane efflux proteins (OEP)"/>
    <property type="match status" value="1"/>
</dbReference>
<dbReference type="EMBL" id="NGEL01000161">
    <property type="protein sequence ID" value="OTM82205.1"/>
    <property type="molecule type" value="Genomic_DNA"/>
</dbReference>
<organism evidence="8 9">
    <name type="scientific">Acinetobacter baumannii</name>
    <dbReference type="NCBI Taxonomy" id="470"/>
    <lineage>
        <taxon>Bacteria</taxon>
        <taxon>Pseudomonadati</taxon>
        <taxon>Pseudomonadota</taxon>
        <taxon>Gammaproteobacteria</taxon>
        <taxon>Moraxellales</taxon>
        <taxon>Moraxellaceae</taxon>
        <taxon>Acinetobacter</taxon>
        <taxon>Acinetobacter calcoaceticus/baumannii complex</taxon>
    </lineage>
</organism>
<evidence type="ECO:0000256" key="4">
    <source>
        <dbReference type="ARBA" id="ARBA00022452"/>
    </source>
</evidence>
<dbReference type="Proteomes" id="UP000194699">
    <property type="component" value="Unassembled WGS sequence"/>
</dbReference>
<dbReference type="PANTHER" id="PTHR30026">
    <property type="entry name" value="OUTER MEMBRANE PROTEIN TOLC"/>
    <property type="match status" value="1"/>
</dbReference>
<dbReference type="GO" id="GO:1990281">
    <property type="term" value="C:efflux pump complex"/>
    <property type="evidence" value="ECO:0007669"/>
    <property type="project" value="TreeGrafter"/>
</dbReference>
<keyword evidence="3" id="KW-0813">Transport</keyword>
<name>A0A241ZBI9_ACIBA</name>
<comment type="similarity">
    <text evidence="2">Belongs to the outer membrane factor (OMF) (TC 1.B.17) family.</text>
</comment>
<dbReference type="GO" id="GO:0015562">
    <property type="term" value="F:efflux transmembrane transporter activity"/>
    <property type="evidence" value="ECO:0007669"/>
    <property type="project" value="InterPro"/>
</dbReference>
<proteinExistence type="inferred from homology"/>
<keyword evidence="7" id="KW-0998">Cell outer membrane</keyword>